<evidence type="ECO:0000313" key="16">
    <source>
        <dbReference type="Proteomes" id="UP000594262"/>
    </source>
</evidence>
<keyword evidence="6" id="KW-0130">Cell adhesion</keyword>
<evidence type="ECO:0000256" key="1">
    <source>
        <dbReference type="ARBA" id="ARBA00009456"/>
    </source>
</evidence>
<evidence type="ECO:0000256" key="6">
    <source>
        <dbReference type="ARBA" id="ARBA00022889"/>
    </source>
</evidence>
<evidence type="ECO:0000256" key="12">
    <source>
        <dbReference type="SAM" id="SignalP"/>
    </source>
</evidence>
<feature type="repeat" description="TSP type-3" evidence="10">
    <location>
        <begin position="562"/>
        <end position="597"/>
    </location>
</feature>
<keyword evidence="5 10" id="KW-0106">Calcium</keyword>
<keyword evidence="8" id="KW-0325">Glycoprotein</keyword>
<keyword evidence="4" id="KW-0677">Repeat</keyword>
<dbReference type="SMART" id="SM00179">
    <property type="entry name" value="EGF_CA"/>
    <property type="match status" value="3"/>
</dbReference>
<dbReference type="PANTHER" id="PTHR10199:SF100">
    <property type="entry name" value="THROMBOSPONDIN, ISOFORM A"/>
    <property type="match status" value="1"/>
</dbReference>
<dbReference type="AlphaFoldDB" id="A0A7M5U9K6"/>
<keyword evidence="2 9" id="KW-0245">EGF-like domain</keyword>
<dbReference type="GO" id="GO:0005576">
    <property type="term" value="C:extracellular region"/>
    <property type="evidence" value="ECO:0007669"/>
    <property type="project" value="InterPro"/>
</dbReference>
<feature type="repeat" description="TSP type-3" evidence="10">
    <location>
        <begin position="718"/>
        <end position="753"/>
    </location>
</feature>
<dbReference type="Proteomes" id="UP000594262">
    <property type="component" value="Unplaced"/>
</dbReference>
<dbReference type="Pfam" id="PF02412">
    <property type="entry name" value="TSP_3"/>
    <property type="match status" value="5"/>
</dbReference>
<dbReference type="SUPFAM" id="SSF57196">
    <property type="entry name" value="EGF/Laminin"/>
    <property type="match status" value="2"/>
</dbReference>
<keyword evidence="7" id="KW-1015">Disulfide bond</keyword>
<dbReference type="FunFam" id="2.10.25.10:FF:000025">
    <property type="entry name" value="Thrombospondin 3"/>
    <property type="match status" value="1"/>
</dbReference>
<dbReference type="InterPro" id="IPR008859">
    <property type="entry name" value="Thrombospondin_C"/>
</dbReference>
<evidence type="ECO:0000256" key="8">
    <source>
        <dbReference type="ARBA" id="ARBA00023180"/>
    </source>
</evidence>
<dbReference type="EnsemblMetazoa" id="CLYHEMT007982.1">
    <property type="protein sequence ID" value="CLYHEMP007982.1"/>
    <property type="gene ID" value="CLYHEMG007982"/>
</dbReference>
<keyword evidence="3 12" id="KW-0732">Signal</keyword>
<evidence type="ECO:0000256" key="7">
    <source>
        <dbReference type="ARBA" id="ARBA00023157"/>
    </source>
</evidence>
<evidence type="ECO:0000259" key="14">
    <source>
        <dbReference type="PROSITE" id="PS51236"/>
    </source>
</evidence>
<dbReference type="PROSITE" id="PS51236">
    <property type="entry name" value="TSP_CTER"/>
    <property type="match status" value="1"/>
</dbReference>
<comment type="caution">
    <text evidence="9">Lacks conserved residue(s) required for the propagation of feature annotation.</text>
</comment>
<evidence type="ECO:0000256" key="3">
    <source>
        <dbReference type="ARBA" id="ARBA00022729"/>
    </source>
</evidence>
<dbReference type="InterPro" id="IPR017897">
    <property type="entry name" value="Thrombospondin_3_rpt"/>
</dbReference>
<dbReference type="Gene3D" id="2.10.25.10">
    <property type="entry name" value="Laminin"/>
    <property type="match status" value="3"/>
</dbReference>
<evidence type="ECO:0000256" key="10">
    <source>
        <dbReference type="PROSITE-ProRule" id="PRU00634"/>
    </source>
</evidence>
<evidence type="ECO:0000256" key="2">
    <source>
        <dbReference type="ARBA" id="ARBA00022536"/>
    </source>
</evidence>
<dbReference type="PROSITE" id="PS01187">
    <property type="entry name" value="EGF_CA"/>
    <property type="match status" value="1"/>
</dbReference>
<dbReference type="Pfam" id="PF05735">
    <property type="entry name" value="TSP_C"/>
    <property type="match status" value="1"/>
</dbReference>
<dbReference type="FunFam" id="4.10.1080.10:FF:000001">
    <property type="entry name" value="Thrombospondin 3"/>
    <property type="match status" value="1"/>
</dbReference>
<protein>
    <submittedName>
        <fullName evidence="15">Uncharacterized protein</fullName>
    </submittedName>
</protein>
<dbReference type="InterPro" id="IPR018097">
    <property type="entry name" value="EGF_Ca-bd_CS"/>
</dbReference>
<feature type="compositionally biased region" description="Basic and acidic residues" evidence="11">
    <location>
        <begin position="714"/>
        <end position="728"/>
    </location>
</feature>
<feature type="repeat" description="TSP type-3" evidence="10">
    <location>
        <begin position="621"/>
        <end position="656"/>
    </location>
</feature>
<dbReference type="FunFam" id="2.10.25.10:FF:000038">
    <property type="entry name" value="Fibrillin 2"/>
    <property type="match status" value="1"/>
</dbReference>
<dbReference type="InterPro" id="IPR000742">
    <property type="entry name" value="EGF"/>
</dbReference>
<evidence type="ECO:0000256" key="5">
    <source>
        <dbReference type="ARBA" id="ARBA00022837"/>
    </source>
</evidence>
<evidence type="ECO:0000259" key="13">
    <source>
        <dbReference type="PROSITE" id="PS50026"/>
    </source>
</evidence>
<dbReference type="PROSITE" id="PS51234">
    <property type="entry name" value="TSP3"/>
    <property type="match status" value="3"/>
</dbReference>
<comment type="similarity">
    <text evidence="1">Belongs to the thrombospondin family.</text>
</comment>
<keyword evidence="16" id="KW-1185">Reference proteome</keyword>
<dbReference type="GO" id="GO:0007155">
    <property type="term" value="P:cell adhesion"/>
    <property type="evidence" value="ECO:0007669"/>
    <property type="project" value="UniProtKB-KW"/>
</dbReference>
<feature type="domain" description="EGF-like" evidence="13">
    <location>
        <begin position="388"/>
        <end position="422"/>
    </location>
</feature>
<dbReference type="PANTHER" id="PTHR10199">
    <property type="entry name" value="THROMBOSPONDIN"/>
    <property type="match status" value="1"/>
</dbReference>
<dbReference type="CDD" id="cd00054">
    <property type="entry name" value="EGF_CA"/>
    <property type="match status" value="2"/>
</dbReference>
<evidence type="ECO:0000256" key="11">
    <source>
        <dbReference type="SAM" id="MobiDB-lite"/>
    </source>
</evidence>
<dbReference type="SMART" id="SM00181">
    <property type="entry name" value="EGF"/>
    <property type="match status" value="4"/>
</dbReference>
<feature type="domain" description="TSP C-terminal" evidence="14">
    <location>
        <begin position="793"/>
        <end position="1009"/>
    </location>
</feature>
<feature type="signal peptide" evidence="12">
    <location>
        <begin position="1"/>
        <end position="19"/>
    </location>
</feature>
<dbReference type="Pfam" id="PF07645">
    <property type="entry name" value="EGF_CA"/>
    <property type="match status" value="2"/>
</dbReference>
<dbReference type="FunFam" id="4.10.1080.10:FF:000002">
    <property type="entry name" value="Thrombospondin 3"/>
    <property type="match status" value="1"/>
</dbReference>
<dbReference type="InterPro" id="IPR013320">
    <property type="entry name" value="ConA-like_dom_sf"/>
</dbReference>
<dbReference type="InterPro" id="IPR049883">
    <property type="entry name" value="NOTCH1_EGF-like"/>
</dbReference>
<feature type="compositionally biased region" description="Acidic residues" evidence="11">
    <location>
        <begin position="729"/>
        <end position="743"/>
    </location>
</feature>
<dbReference type="Gene3D" id="2.60.120.200">
    <property type="match status" value="2"/>
</dbReference>
<dbReference type="SUPFAM" id="SSF103647">
    <property type="entry name" value="TSP type-3 repeat"/>
    <property type="match status" value="3"/>
</dbReference>
<evidence type="ECO:0000256" key="9">
    <source>
        <dbReference type="PROSITE-ProRule" id="PRU00076"/>
    </source>
</evidence>
<proteinExistence type="inferred from homology"/>
<name>A0A7M5U9K6_9CNID</name>
<dbReference type="SUPFAM" id="SSF49899">
    <property type="entry name" value="Concanavalin A-like lectins/glucanases"/>
    <property type="match status" value="2"/>
</dbReference>
<sequence length="1024" mass="114723">MSTAIFMLVFGLMLSFTHALNFDVFNSFILTDGINGAHKSPDIDNAVYFKKSHHGIVALPAIRDEFIEVMGTYNSFIMAFKMSPEPFHKGSIIWLEQKDTATPVFGVWLKTGDKGIYGIQLLKNNGEVEYVTFEDKVSGRYDNEAWRSVVFHFHQGKANELKIDLFVNCHHVGNHTVQNLELRNLRSNDNLELRLAQREIAGKIFSTYKGWLRDFHFIFNRDIHQFIDRSNCRQPIPRNRQYSPAYSARNVNSSPNFQMDPNDIITMLNFAQKKSPVDSKQPFGSETENSAIKKILNIVQDVRYNQDNQVLELKGLKELINILGNKHLDVVDTLNETTTRIASTKSKKNPCSSSPCYPFVACTPKGEDSFTCGRCPIGMEGNGSTCTDINECLENPCSPLTKCENRLPGYVCHQCPSGYKGEQLVGIGREHARLKKQVCIDIDECLVGTHKCDDNAICINKKGSYECGPCRSGYRKGIDSNCVHLEICRGRPGSPSNPCSKYATCHPISGGALCKCRPSMAGDGYHCGKDTDGDGIPDQQLQCDSKHCQKDNCMNTPNSGQSDLDDDGKGDACDTDLDGDGIYNQVDNCPRHSNHDQSNSDNDKIGDACDNCLFTKNNDQQDVDGDGIGDACDEDMDGDGVMNLVDNCPKIVNIDQKDSDSDGYGDVCDNCPDVANPKQENTDGNAYGDVCNSGNDRDRDGIPDEYDNCPQHSDTQHLDSDGDGKGDVCDDDDDNDGVKDEDDNCRLISNQDQKDIDKNGIGDVCERDFDKDGTTHDDVCKMNGQIQHEIFSSHSPSIILGNMDKESHPPPVWTTNDKGREVIQEINAAPAILLSQNSYNGFDFSGTLFIDTLSDDDFVGLAFSYQNNRNFYLFSWKQKQQAYWRSKPGFLSRARAGIELKHIHSTTGPSFDLRAAIWHTGNFTSQSTLLWRDEKNRGWQDKTSYFWQLLHRPMYGLIRLKVYKDLELMVDTGFLQNETLKGGKFGPYAFSQARMIWSNMKIECNDDLPPEIKMQMNLKKKRSA</sequence>
<accession>A0A7M5U9K6</accession>
<dbReference type="GO" id="GO:0005509">
    <property type="term" value="F:calcium ion binding"/>
    <property type="evidence" value="ECO:0007669"/>
    <property type="project" value="UniProtKB-UniRule"/>
</dbReference>
<organism evidence="15 16">
    <name type="scientific">Clytia hemisphaerica</name>
    <dbReference type="NCBI Taxonomy" id="252671"/>
    <lineage>
        <taxon>Eukaryota</taxon>
        <taxon>Metazoa</taxon>
        <taxon>Cnidaria</taxon>
        <taxon>Hydrozoa</taxon>
        <taxon>Hydroidolina</taxon>
        <taxon>Leptothecata</taxon>
        <taxon>Obeliida</taxon>
        <taxon>Clytiidae</taxon>
        <taxon>Clytia</taxon>
    </lineage>
</organism>
<dbReference type="Gene3D" id="4.10.1080.10">
    <property type="entry name" value="TSP type-3 repeat"/>
    <property type="match status" value="3"/>
</dbReference>
<dbReference type="FunFam" id="2.10.25.10:FF:000027">
    <property type="entry name" value="Thrombospondin 3"/>
    <property type="match status" value="1"/>
</dbReference>
<dbReference type="InterPro" id="IPR001881">
    <property type="entry name" value="EGF-like_Ca-bd_dom"/>
</dbReference>
<feature type="region of interest" description="Disordered" evidence="11">
    <location>
        <begin position="675"/>
        <end position="744"/>
    </location>
</feature>
<reference evidence="15" key="1">
    <citation type="submission" date="2021-01" db="UniProtKB">
        <authorList>
            <consortium name="EnsemblMetazoa"/>
        </authorList>
    </citation>
    <scope>IDENTIFICATION</scope>
</reference>
<dbReference type="OrthoDB" id="14563at2759"/>
<dbReference type="PROSITE" id="PS50026">
    <property type="entry name" value="EGF_3"/>
    <property type="match status" value="1"/>
</dbReference>
<dbReference type="InterPro" id="IPR003367">
    <property type="entry name" value="Thrombospondin_3-like_rpt"/>
</dbReference>
<dbReference type="InterPro" id="IPR028974">
    <property type="entry name" value="TSP_type-3_rpt"/>
</dbReference>
<evidence type="ECO:0000313" key="15">
    <source>
        <dbReference type="EnsemblMetazoa" id="CLYHEMP007982.1"/>
    </source>
</evidence>
<evidence type="ECO:0000256" key="4">
    <source>
        <dbReference type="ARBA" id="ARBA00022737"/>
    </source>
</evidence>
<feature type="chain" id="PRO_5029669847" evidence="12">
    <location>
        <begin position="20"/>
        <end position="1024"/>
    </location>
</feature>